<evidence type="ECO:0000313" key="1">
    <source>
        <dbReference type="EMBL" id="GAI65934.1"/>
    </source>
</evidence>
<reference evidence="1" key="1">
    <citation type="journal article" date="2014" name="Front. Microbiol.">
        <title>High frequency of phylogenetically diverse reductive dehalogenase-homologous genes in deep subseafloor sedimentary metagenomes.</title>
        <authorList>
            <person name="Kawai M."/>
            <person name="Futagami T."/>
            <person name="Toyoda A."/>
            <person name="Takaki Y."/>
            <person name="Nishi S."/>
            <person name="Hori S."/>
            <person name="Arai W."/>
            <person name="Tsubouchi T."/>
            <person name="Morono Y."/>
            <person name="Uchiyama I."/>
            <person name="Ito T."/>
            <person name="Fujiyama A."/>
            <person name="Inagaki F."/>
            <person name="Takami H."/>
        </authorList>
    </citation>
    <scope>NUCLEOTIDE SEQUENCE</scope>
    <source>
        <strain evidence="1">Expedition CK06-06</strain>
    </source>
</reference>
<comment type="caution">
    <text evidence="1">The sequence shown here is derived from an EMBL/GenBank/DDBJ whole genome shotgun (WGS) entry which is preliminary data.</text>
</comment>
<organism evidence="1">
    <name type="scientific">marine sediment metagenome</name>
    <dbReference type="NCBI Taxonomy" id="412755"/>
    <lineage>
        <taxon>unclassified sequences</taxon>
        <taxon>metagenomes</taxon>
        <taxon>ecological metagenomes</taxon>
    </lineage>
</organism>
<protein>
    <submittedName>
        <fullName evidence="1">Uncharacterized protein</fullName>
    </submittedName>
</protein>
<accession>X1SDR9</accession>
<gene>
    <name evidence="1" type="ORF">S12H4_02282</name>
</gene>
<proteinExistence type="predicted"/>
<dbReference type="AlphaFoldDB" id="X1SDR9"/>
<name>X1SDR9_9ZZZZ</name>
<feature type="non-terminal residue" evidence="1">
    <location>
        <position position="1"/>
    </location>
</feature>
<dbReference type="EMBL" id="BARW01000545">
    <property type="protein sequence ID" value="GAI65934.1"/>
    <property type="molecule type" value="Genomic_DNA"/>
</dbReference>
<sequence length="49" mass="5575">RLVMAAVKMRSAGPKLTINDLRPCLPWEGLPLPRFVYTKPELLAELRRG</sequence>